<dbReference type="STRING" id="1601833.SAMN05518684_105214"/>
<keyword evidence="1" id="KW-1133">Transmembrane helix</keyword>
<name>A0A1H9TAC4_9BACI</name>
<dbReference type="Pfam" id="PF05437">
    <property type="entry name" value="AzlD"/>
    <property type="match status" value="1"/>
</dbReference>
<dbReference type="InterPro" id="IPR008407">
    <property type="entry name" value="Brnchd-chn_aa_trnsp_AzlD"/>
</dbReference>
<dbReference type="AlphaFoldDB" id="A0A1H9TAC4"/>
<dbReference type="Proteomes" id="UP000198571">
    <property type="component" value="Unassembled WGS sequence"/>
</dbReference>
<keyword evidence="1" id="KW-0812">Transmembrane</keyword>
<feature type="transmembrane region" description="Helical" evidence="1">
    <location>
        <begin position="39"/>
        <end position="59"/>
    </location>
</feature>
<protein>
    <submittedName>
        <fullName evidence="2">Branched-chain amino acid transport protein</fullName>
    </submittedName>
</protein>
<feature type="transmembrane region" description="Helical" evidence="1">
    <location>
        <begin position="6"/>
        <end position="27"/>
    </location>
</feature>
<proteinExistence type="predicted"/>
<dbReference type="RefSeq" id="WP_093050014.1">
    <property type="nucleotide sequence ID" value="NZ_FOGT01000005.1"/>
</dbReference>
<dbReference type="EMBL" id="FOGT01000005">
    <property type="protein sequence ID" value="SER94172.1"/>
    <property type="molecule type" value="Genomic_DNA"/>
</dbReference>
<keyword evidence="1" id="KW-0472">Membrane</keyword>
<reference evidence="3" key="1">
    <citation type="submission" date="2016-10" db="EMBL/GenBank/DDBJ databases">
        <authorList>
            <person name="Varghese N."/>
            <person name="Submissions S."/>
        </authorList>
    </citation>
    <scope>NUCLEOTIDE SEQUENCE [LARGE SCALE GENOMIC DNA]</scope>
    <source>
        <strain evidence="3">S9</strain>
    </source>
</reference>
<organism evidence="2 3">
    <name type="scientific">Salipaludibacillus aurantiacus</name>
    <dbReference type="NCBI Taxonomy" id="1601833"/>
    <lineage>
        <taxon>Bacteria</taxon>
        <taxon>Bacillati</taxon>
        <taxon>Bacillota</taxon>
        <taxon>Bacilli</taxon>
        <taxon>Bacillales</taxon>
        <taxon>Bacillaceae</taxon>
    </lineage>
</organism>
<gene>
    <name evidence="2" type="ORF">SAMN05518684_105214</name>
</gene>
<evidence type="ECO:0000256" key="1">
    <source>
        <dbReference type="SAM" id="Phobius"/>
    </source>
</evidence>
<keyword evidence="3" id="KW-1185">Reference proteome</keyword>
<accession>A0A1H9TAC4</accession>
<dbReference type="OrthoDB" id="9811308at2"/>
<evidence type="ECO:0000313" key="2">
    <source>
        <dbReference type="EMBL" id="SER94172.1"/>
    </source>
</evidence>
<feature type="transmembrane region" description="Helical" evidence="1">
    <location>
        <begin position="65"/>
        <end position="97"/>
    </location>
</feature>
<sequence>MNMTMLGIIIGMGIVTYIPRLLPLLTLQTENWPGWSRRMLARVPYAVLGALIFPGVLYIHDSIWFGIAGGAVAVCLAYLGAPLIAVVGGSIIFLAVIQLVV</sequence>
<evidence type="ECO:0000313" key="3">
    <source>
        <dbReference type="Proteomes" id="UP000198571"/>
    </source>
</evidence>